<dbReference type="EMBL" id="JAPHNI010001307">
    <property type="protein sequence ID" value="KAJ8105979.1"/>
    <property type="molecule type" value="Genomic_DNA"/>
</dbReference>
<organism evidence="1 2">
    <name type="scientific">Boeremia exigua</name>
    <dbReference type="NCBI Taxonomy" id="749465"/>
    <lineage>
        <taxon>Eukaryota</taxon>
        <taxon>Fungi</taxon>
        <taxon>Dikarya</taxon>
        <taxon>Ascomycota</taxon>
        <taxon>Pezizomycotina</taxon>
        <taxon>Dothideomycetes</taxon>
        <taxon>Pleosporomycetidae</taxon>
        <taxon>Pleosporales</taxon>
        <taxon>Pleosporineae</taxon>
        <taxon>Didymellaceae</taxon>
        <taxon>Boeremia</taxon>
    </lineage>
</organism>
<dbReference type="Proteomes" id="UP001153331">
    <property type="component" value="Unassembled WGS sequence"/>
</dbReference>
<keyword evidence="2" id="KW-1185">Reference proteome</keyword>
<sequence>MASQFHNTSTRPYQVQFSPITRRASSLASQNLAFGHLNLALGSDDGNSSNVIELWLHRCGGWRVDLDCIRKLCTSTWLCCKRRVVGGFDQPWSSGKPSMMTSVLIDLIDSPHRAWRGPGRAVLCATSDVGRVSDARQKRVAGACHSGSRRGWNCGTAVERHLQVDPAVTAEEAAREAFARLLAYSGVIWDNRCTIAAPTHSYMDREPSTVDAAHYDAQGAGRGISGGYRAWTAMWQTAGVKNSGRVDQLYRPQIEKQNVHKNVATYVKRCSSKVLDEKVQQLAEVAVQLDEEVLLADNLSQALGPGCVARDAGEAVGVDPLCRQERRYWGDVARCGRTGCGHGAVLVR</sequence>
<comment type="caution">
    <text evidence="1">The sequence shown here is derived from an EMBL/GenBank/DDBJ whole genome shotgun (WGS) entry which is preliminary data.</text>
</comment>
<protein>
    <submittedName>
        <fullName evidence="1">Uncharacterized protein</fullName>
    </submittedName>
</protein>
<proteinExistence type="predicted"/>
<name>A0ACC2HSC1_9PLEO</name>
<accession>A0ACC2HSC1</accession>
<evidence type="ECO:0000313" key="2">
    <source>
        <dbReference type="Proteomes" id="UP001153331"/>
    </source>
</evidence>
<reference evidence="1" key="1">
    <citation type="submission" date="2022-11" db="EMBL/GenBank/DDBJ databases">
        <title>Genome Sequence of Boeremia exigua.</title>
        <authorList>
            <person name="Buettner E."/>
        </authorList>
    </citation>
    <scope>NUCLEOTIDE SEQUENCE</scope>
    <source>
        <strain evidence="1">CU02</strain>
    </source>
</reference>
<evidence type="ECO:0000313" key="1">
    <source>
        <dbReference type="EMBL" id="KAJ8105979.1"/>
    </source>
</evidence>
<gene>
    <name evidence="1" type="ORF">OPT61_g9847</name>
</gene>